<dbReference type="InterPro" id="IPR000836">
    <property type="entry name" value="PRTase_dom"/>
</dbReference>
<dbReference type="CDD" id="cd06223">
    <property type="entry name" value="PRTases_typeI"/>
    <property type="match status" value="1"/>
</dbReference>
<keyword evidence="3" id="KW-1185">Reference proteome</keyword>
<sequence length="282" mass="33055">MKKLTDKDIINRLTGIFEDNNWDIDDSSKITMFNRFTEYLKILNFEQQEVFLELTNSFVFYNFDTYEKILHNCLITFLDREKEFISGTGKKIVYVLPLDNMKKSTVNSSFLVAYLLKSNSIRYNNQINKITWNVVIYLEKKLIDKINLSPNKRVLLVDDFIGTGETALNAYSNYRKTKLENHKLSVLSLAGTKYAEKKLREKEVNFYFGIIAPTIHDIWNNEEKSKKIEIISQISKIRETKQDENLGYGKISSLISMIRTPNNTLPLFWEDTKKNNAPFPRL</sequence>
<evidence type="ECO:0000313" key="2">
    <source>
        <dbReference type="EMBL" id="GAA0478736.1"/>
    </source>
</evidence>
<name>A0ABP3KFK0_9LACT</name>
<dbReference type="Gene3D" id="3.40.50.2020">
    <property type="match status" value="1"/>
</dbReference>
<reference evidence="3" key="1">
    <citation type="journal article" date="2019" name="Int. J. Syst. Evol. Microbiol.">
        <title>The Global Catalogue of Microorganisms (GCM) 10K type strain sequencing project: providing services to taxonomists for standard genome sequencing and annotation.</title>
        <authorList>
            <consortium name="The Broad Institute Genomics Platform"/>
            <consortium name="The Broad Institute Genome Sequencing Center for Infectious Disease"/>
            <person name="Wu L."/>
            <person name="Ma J."/>
        </authorList>
    </citation>
    <scope>NUCLEOTIDE SEQUENCE [LARGE SCALE GENOMIC DNA]</scope>
    <source>
        <strain evidence="3">JCM 14232</strain>
    </source>
</reference>
<gene>
    <name evidence="2" type="ORF">GCM10008936_06240</name>
</gene>
<evidence type="ECO:0000259" key="1">
    <source>
        <dbReference type="Pfam" id="PF24390"/>
    </source>
</evidence>
<dbReference type="EMBL" id="BAAADA010000046">
    <property type="protein sequence ID" value="GAA0478736.1"/>
    <property type="molecule type" value="Genomic_DNA"/>
</dbReference>
<organism evidence="2 3">
    <name type="scientific">Alkalibacterium indicireducens</name>
    <dbReference type="NCBI Taxonomy" id="398758"/>
    <lineage>
        <taxon>Bacteria</taxon>
        <taxon>Bacillati</taxon>
        <taxon>Bacillota</taxon>
        <taxon>Bacilli</taxon>
        <taxon>Lactobacillales</taxon>
        <taxon>Carnobacteriaceae</taxon>
        <taxon>Alkalibacterium</taxon>
    </lineage>
</organism>
<dbReference type="RefSeq" id="WP_346024110.1">
    <property type="nucleotide sequence ID" value="NZ_BAAADA010000046.1"/>
</dbReference>
<dbReference type="InterPro" id="IPR029057">
    <property type="entry name" value="PRTase-like"/>
</dbReference>
<dbReference type="InterPro" id="IPR056920">
    <property type="entry name" value="PRTase-CE"/>
</dbReference>
<comment type="caution">
    <text evidence="2">The sequence shown here is derived from an EMBL/GenBank/DDBJ whole genome shotgun (WGS) entry which is preliminary data.</text>
</comment>
<protein>
    <recommendedName>
        <fullName evidence="1">PRTase-CE domain-containing protein</fullName>
    </recommendedName>
</protein>
<feature type="domain" description="PRTase-CE" evidence="1">
    <location>
        <begin position="44"/>
        <end position="281"/>
    </location>
</feature>
<dbReference type="Proteomes" id="UP001410648">
    <property type="component" value="Unassembled WGS sequence"/>
</dbReference>
<dbReference type="Pfam" id="PF24390">
    <property type="entry name" value="PRTase-CE"/>
    <property type="match status" value="1"/>
</dbReference>
<evidence type="ECO:0000313" key="3">
    <source>
        <dbReference type="Proteomes" id="UP001410648"/>
    </source>
</evidence>
<accession>A0ABP3KFK0</accession>
<dbReference type="SUPFAM" id="SSF53271">
    <property type="entry name" value="PRTase-like"/>
    <property type="match status" value="2"/>
</dbReference>
<proteinExistence type="predicted"/>